<dbReference type="eggNOG" id="COG3903">
    <property type="taxonomic scope" value="Bacteria"/>
</dbReference>
<dbReference type="KEGG" id="fgi:OP10G_2610"/>
<dbReference type="PANTHER" id="PTHR47691:SF3">
    <property type="entry name" value="HTH-TYPE TRANSCRIPTIONAL REGULATOR RV0890C-RELATED"/>
    <property type="match status" value="1"/>
</dbReference>
<dbReference type="AlphaFoldDB" id="A0A068NR10"/>
<keyword evidence="1" id="KW-0802">TPR repeat</keyword>
<dbReference type="STRING" id="661478.OP10G_2610"/>
<dbReference type="PANTHER" id="PTHR47691">
    <property type="entry name" value="REGULATOR-RELATED"/>
    <property type="match status" value="1"/>
</dbReference>
<evidence type="ECO:0000313" key="2">
    <source>
        <dbReference type="EMBL" id="AIE85978.1"/>
    </source>
</evidence>
<gene>
    <name evidence="2" type="ORF">OP10G_2610</name>
</gene>
<dbReference type="Pfam" id="PF13424">
    <property type="entry name" value="TPR_12"/>
    <property type="match status" value="1"/>
</dbReference>
<proteinExistence type="predicted"/>
<evidence type="ECO:0000256" key="1">
    <source>
        <dbReference type="PROSITE-ProRule" id="PRU00339"/>
    </source>
</evidence>
<sequence>MYYEPTGRYRLQETVRAYAKELLAESGDEARVRGRHLNYLAEFAERGEPNLLGASAKSWLEALDAERENFRTAIEWSIHAGDPAVGMRLAVALARFFQGRGYIVEGRAVFERLLARSDSLDELSRAKGLRAASVLARSQGDSESAVELGRQSLHLFETAGDLDGAAAAMQALGLASWNLGRIAESQEYTIRSLELRRRQGNLPLVALCLNNLGGATFHQGNYPAALAYYSEALEINRRLGNRPSIAYNLGNIAELALAQGDPGEALALGAESFGMLGELGDRPALVQLLGTLAIALDRLGRGESAARLFGAQTELGEEFKVAIPEIERDAAARAIGECRASIGESSFEKAFAEGRKLHLSEIEEVLKGRP</sequence>
<evidence type="ECO:0000313" key="3">
    <source>
        <dbReference type="Proteomes" id="UP000027982"/>
    </source>
</evidence>
<feature type="repeat" description="TPR" evidence="1">
    <location>
        <begin position="206"/>
        <end position="239"/>
    </location>
</feature>
<dbReference type="EMBL" id="CP007139">
    <property type="protein sequence ID" value="AIE85978.1"/>
    <property type="molecule type" value="Genomic_DNA"/>
</dbReference>
<dbReference type="InterPro" id="IPR019734">
    <property type="entry name" value="TPR_rpt"/>
</dbReference>
<dbReference type="OrthoDB" id="499349at2"/>
<reference evidence="2 3" key="1">
    <citation type="journal article" date="2014" name="PLoS ONE">
        <title>The first complete genome sequence of the class fimbriimonadia in the phylum armatimonadetes.</title>
        <authorList>
            <person name="Hu Z.Y."/>
            <person name="Wang Y.Z."/>
            <person name="Im W.T."/>
            <person name="Wang S.Y."/>
            <person name="Zhao G.P."/>
            <person name="Zheng H.J."/>
            <person name="Quan Z.X."/>
        </authorList>
    </citation>
    <scope>NUCLEOTIDE SEQUENCE [LARGE SCALE GENOMIC DNA]</scope>
    <source>
        <strain evidence="2">Gsoil 348</strain>
    </source>
</reference>
<accession>A0A068NR10</accession>
<dbReference type="SMART" id="SM00028">
    <property type="entry name" value="TPR"/>
    <property type="match status" value="4"/>
</dbReference>
<protein>
    <submittedName>
        <fullName evidence="2">Transcriptional regulator, LuxR family</fullName>
    </submittedName>
</protein>
<name>A0A068NR10_FIMGI</name>
<dbReference type="Proteomes" id="UP000027982">
    <property type="component" value="Chromosome"/>
</dbReference>
<dbReference type="InterPro" id="IPR011990">
    <property type="entry name" value="TPR-like_helical_dom_sf"/>
</dbReference>
<dbReference type="RefSeq" id="WP_052547740.1">
    <property type="nucleotide sequence ID" value="NZ_CP007139.1"/>
</dbReference>
<organism evidence="2 3">
    <name type="scientific">Fimbriimonas ginsengisoli Gsoil 348</name>
    <dbReference type="NCBI Taxonomy" id="661478"/>
    <lineage>
        <taxon>Bacteria</taxon>
        <taxon>Bacillati</taxon>
        <taxon>Armatimonadota</taxon>
        <taxon>Fimbriimonadia</taxon>
        <taxon>Fimbriimonadales</taxon>
        <taxon>Fimbriimonadaceae</taxon>
        <taxon>Fimbriimonas</taxon>
    </lineage>
</organism>
<dbReference type="PROSITE" id="PS50005">
    <property type="entry name" value="TPR"/>
    <property type="match status" value="1"/>
</dbReference>
<dbReference type="HOGENOM" id="CLU_747532_0_0_0"/>
<keyword evidence="3" id="KW-1185">Reference proteome</keyword>
<dbReference type="Gene3D" id="1.25.40.10">
    <property type="entry name" value="Tetratricopeptide repeat domain"/>
    <property type="match status" value="1"/>
</dbReference>
<dbReference type="SUPFAM" id="SSF48452">
    <property type="entry name" value="TPR-like"/>
    <property type="match status" value="1"/>
</dbReference>